<dbReference type="NCBIfam" id="TIGR02669">
    <property type="entry name" value="SpoIID_LytB"/>
    <property type="match status" value="1"/>
</dbReference>
<reference evidence="2" key="1">
    <citation type="submission" date="2016-02" db="EMBL/GenBank/DDBJ databases">
        <title>Genome sequence of Bacillus trypoxylicola KCTC 13244(T).</title>
        <authorList>
            <person name="Jeong H."/>
            <person name="Park S.-H."/>
            <person name="Choi S.-K."/>
        </authorList>
    </citation>
    <scope>NUCLEOTIDE SEQUENCE [LARGE SCALE GENOMIC DNA]</scope>
    <source>
        <strain evidence="2">KCTC 13244</strain>
    </source>
</reference>
<evidence type="ECO:0000259" key="1">
    <source>
        <dbReference type="Pfam" id="PF08486"/>
    </source>
</evidence>
<accession>A0A161Q158</accession>
<dbReference type="STRING" id="519424.AZF04_06720"/>
<dbReference type="InterPro" id="IPR013486">
    <property type="entry name" value="SpoIID/LytB"/>
</dbReference>
<dbReference type="InterPro" id="IPR014225">
    <property type="entry name" value="Spore_II_D_firmicutes"/>
</dbReference>
<dbReference type="Proteomes" id="UP000075806">
    <property type="component" value="Unassembled WGS sequence"/>
</dbReference>
<dbReference type="NCBIfam" id="TIGR02870">
    <property type="entry name" value="spore_II_D"/>
    <property type="match status" value="1"/>
</dbReference>
<dbReference type="PANTHER" id="PTHR30032:SF4">
    <property type="entry name" value="AMIDASE ENHANCER"/>
    <property type="match status" value="1"/>
</dbReference>
<proteinExistence type="predicted"/>
<keyword evidence="3" id="KW-1185">Reference proteome</keyword>
<dbReference type="OrthoDB" id="9794671at2"/>
<comment type="caution">
    <text evidence="2">The sequence shown here is derived from an EMBL/GenBank/DDBJ whole genome shotgun (WGS) entry which is preliminary data.</text>
</comment>
<evidence type="ECO:0000313" key="3">
    <source>
        <dbReference type="Proteomes" id="UP000075806"/>
    </source>
</evidence>
<dbReference type="InterPro" id="IPR051922">
    <property type="entry name" value="Bact_Sporulation_Assoc"/>
</dbReference>
<dbReference type="Pfam" id="PF08486">
    <property type="entry name" value="SpoIID"/>
    <property type="match status" value="1"/>
</dbReference>
<dbReference type="InterPro" id="IPR013693">
    <property type="entry name" value="SpoIID/LytB_N"/>
</dbReference>
<evidence type="ECO:0000313" key="2">
    <source>
        <dbReference type="EMBL" id="KYG29213.1"/>
    </source>
</evidence>
<dbReference type="GO" id="GO:0030435">
    <property type="term" value="P:sporulation resulting in formation of a cellular spore"/>
    <property type="evidence" value="ECO:0007669"/>
    <property type="project" value="InterPro"/>
</dbReference>
<feature type="domain" description="Sporulation stage II protein D amidase enhancer LytB N-terminal" evidence="1">
    <location>
        <begin position="72"/>
        <end position="176"/>
    </location>
</feature>
<name>A0A161Q158_9BACI</name>
<dbReference type="AlphaFoldDB" id="A0A161Q158"/>
<dbReference type="EMBL" id="LTAO01000023">
    <property type="protein sequence ID" value="KYG29213.1"/>
    <property type="molecule type" value="Genomic_DNA"/>
</dbReference>
<dbReference type="GO" id="GO:0030288">
    <property type="term" value="C:outer membrane-bounded periplasmic space"/>
    <property type="evidence" value="ECO:0007669"/>
    <property type="project" value="TreeGrafter"/>
</dbReference>
<sequence>MKRMLVLGIILSAIVLVLPTMLVLMGSSNEEVLQTDNIVEASTEKEQSHESEEVVLEKTSADDVMVTVFRTEKNEVEEIKLEEYVMGVVGSEMNASFEMEALKAQALAARTFILQYMMNEEVTKTPEGALITDTGATHQVYQDKTQLQEKWGEQFDEYYRKIEEAVLSTKGEIITYGEKPIDASYFSTSNGYTENSEDYWENKLPYLRSVESPWDQESPRFTGQTTISVEDFEAKLNVELPNDGSVGTIVSRTNSGRVETANINGKELSGKVIRESLSLDSADFQWQRQGNEVIVQTKGWGHGVGMSQYGANGMALEGKSYKEIVHHYYQDVKIETTAPFIKQYVANRS</sequence>
<dbReference type="RefSeq" id="WP_061949042.1">
    <property type="nucleotide sequence ID" value="NZ_LTAO01000023.1"/>
</dbReference>
<dbReference type="PANTHER" id="PTHR30032">
    <property type="entry name" value="N-ACETYLMURAMOYL-L-ALANINE AMIDASE-RELATED"/>
    <property type="match status" value="1"/>
</dbReference>
<organism evidence="2 3">
    <name type="scientific">Alkalihalobacillus trypoxylicola</name>
    <dbReference type="NCBI Taxonomy" id="519424"/>
    <lineage>
        <taxon>Bacteria</taxon>
        <taxon>Bacillati</taxon>
        <taxon>Bacillota</taxon>
        <taxon>Bacilli</taxon>
        <taxon>Bacillales</taxon>
        <taxon>Bacillaceae</taxon>
        <taxon>Alkalihalobacillus</taxon>
    </lineage>
</organism>
<gene>
    <name evidence="2" type="ORF">AZF04_06720</name>
</gene>
<protein>
    <submittedName>
        <fullName evidence="2">Stage II sporulation protein D</fullName>
    </submittedName>
</protein>